<comment type="subcellular location">
    <subcellularLocation>
        <location evidence="1">Cell membrane</location>
        <topology evidence="1">Multi-pass membrane protein</topology>
    </subcellularLocation>
</comment>
<dbReference type="SMART" id="SM00382">
    <property type="entry name" value="AAA"/>
    <property type="match status" value="1"/>
</dbReference>
<dbReference type="PANTHER" id="PTHR43394:SF1">
    <property type="entry name" value="ATP-BINDING CASSETTE SUB-FAMILY B MEMBER 10, MITOCHONDRIAL"/>
    <property type="match status" value="1"/>
</dbReference>
<evidence type="ECO:0000313" key="15">
    <source>
        <dbReference type="Proteomes" id="UP000285773"/>
    </source>
</evidence>
<dbReference type="InterPro" id="IPR003593">
    <property type="entry name" value="AAA+_ATPase"/>
</dbReference>
<keyword evidence="6" id="KW-0067">ATP-binding</keyword>
<dbReference type="RefSeq" id="WP_118095433.1">
    <property type="nucleotide sequence ID" value="NZ_CABJDC010000001.1"/>
</dbReference>
<dbReference type="InterPro" id="IPR011527">
    <property type="entry name" value="ABC1_TM_dom"/>
</dbReference>
<dbReference type="AlphaFoldDB" id="A0A414CMA3"/>
<evidence type="ECO:0000256" key="5">
    <source>
        <dbReference type="ARBA" id="ARBA00022741"/>
    </source>
</evidence>
<feature type="domain" description="ABC transmembrane type-1" evidence="11">
    <location>
        <begin position="23"/>
        <end position="300"/>
    </location>
</feature>
<evidence type="ECO:0000259" key="11">
    <source>
        <dbReference type="PROSITE" id="PS50929"/>
    </source>
</evidence>
<dbReference type="GO" id="GO:0005886">
    <property type="term" value="C:plasma membrane"/>
    <property type="evidence" value="ECO:0007669"/>
    <property type="project" value="UniProtKB-SubCell"/>
</dbReference>
<evidence type="ECO:0000256" key="7">
    <source>
        <dbReference type="ARBA" id="ARBA00022989"/>
    </source>
</evidence>
<dbReference type="NCBIfam" id="NF000474">
    <property type="entry name" value="tet_ABC_46_A"/>
    <property type="match status" value="1"/>
</dbReference>
<dbReference type="Pfam" id="PF00664">
    <property type="entry name" value="ABC_membrane"/>
    <property type="match status" value="1"/>
</dbReference>
<evidence type="ECO:0000256" key="3">
    <source>
        <dbReference type="ARBA" id="ARBA00022475"/>
    </source>
</evidence>
<keyword evidence="5" id="KW-0547">Nucleotide-binding</keyword>
<protein>
    <submittedName>
        <fullName evidence="12">Tetracycline efflux ABC transporter Tet(46) subunit A</fullName>
    </submittedName>
</protein>
<evidence type="ECO:0000256" key="2">
    <source>
        <dbReference type="ARBA" id="ARBA00022448"/>
    </source>
</evidence>
<dbReference type="Pfam" id="PF00005">
    <property type="entry name" value="ABC_tran"/>
    <property type="match status" value="1"/>
</dbReference>
<evidence type="ECO:0000256" key="1">
    <source>
        <dbReference type="ARBA" id="ARBA00004651"/>
    </source>
</evidence>
<keyword evidence="3" id="KW-1003">Cell membrane</keyword>
<evidence type="ECO:0000259" key="10">
    <source>
        <dbReference type="PROSITE" id="PS50893"/>
    </source>
</evidence>
<proteinExistence type="predicted"/>
<dbReference type="InterPro" id="IPR003439">
    <property type="entry name" value="ABC_transporter-like_ATP-bd"/>
</dbReference>
<dbReference type="InterPro" id="IPR027417">
    <property type="entry name" value="P-loop_NTPase"/>
</dbReference>
<organism evidence="12 15">
    <name type="scientific">Streptococcus parasanguinis</name>
    <dbReference type="NCBI Taxonomy" id="1318"/>
    <lineage>
        <taxon>Bacteria</taxon>
        <taxon>Bacillati</taxon>
        <taxon>Bacillota</taxon>
        <taxon>Bacilli</taxon>
        <taxon>Lactobacillales</taxon>
        <taxon>Streptococcaceae</taxon>
        <taxon>Streptococcus</taxon>
    </lineage>
</organism>
<dbReference type="InterPro" id="IPR036640">
    <property type="entry name" value="ABC1_TM_sf"/>
</dbReference>
<dbReference type="PANTHER" id="PTHR43394">
    <property type="entry name" value="ATP-DEPENDENT PERMEASE MDL1, MITOCHONDRIAL"/>
    <property type="match status" value="1"/>
</dbReference>
<evidence type="ECO:0000313" key="14">
    <source>
        <dbReference type="Proteomes" id="UP000285725"/>
    </source>
</evidence>
<sequence length="574" mass="65542">MIRAIWEYIRERKWRYVKIAMVLILYDYTLLIPTQVIQRLVDHLSQQTLTQSNFVWDMVLLVGSAILNYLTAFYWQLRLFQSSVHFKATLQGQAFRKLVAMRRPFFEKFRSGDLLTRFTTDVDGMADMAGYGMMVLLFGGGLFAFIIPTMFFISWQLTLISFIPMIFLVVSTYFLSRKQEEYVEQNREAVAQLNDEVLESIEGIRVMRAYSRRDQQVKQFQKKTASLSKTGDKIASIQYSFGPLALLFIGFSTVLLLLFGGQSLASGQLSLGKLLALQLYLVFLIEPMWMMADLILVYQTGQMSYKKLKEVIDETDDLEPDGSHYLEQIDLVQFKDYSFSYPGAERKSLSGIDWTIQRGQTVGIVGRTGAGKTSLVRQFLRQYPVGEGEFLVNQQPIVDYNRHSIEEKIGYVSQEHILFSKSIRENIAFGKKGASQEDLVEAVAQAAFADDLERMSHGMDTLIGEKGVSVSGGQKQRISLARAFLRDAELLLLDDSLSAVDAKTEQAIIDTIQKERKDKTTIIVSHRLSAVHQADWIIVLDQGQIVEEGRASDLLAQEGWYYEQYQRQQKQEGE</sequence>
<dbReference type="CDD" id="cd18541">
    <property type="entry name" value="ABC_6TM_TmrB_like"/>
    <property type="match status" value="1"/>
</dbReference>
<dbReference type="SUPFAM" id="SSF52540">
    <property type="entry name" value="P-loop containing nucleoside triphosphate hydrolases"/>
    <property type="match status" value="1"/>
</dbReference>
<dbReference type="InterPro" id="IPR039421">
    <property type="entry name" value="Type_1_exporter"/>
</dbReference>
<feature type="transmembrane region" description="Helical" evidence="9">
    <location>
        <begin position="54"/>
        <end position="75"/>
    </location>
</feature>
<feature type="transmembrane region" description="Helical" evidence="9">
    <location>
        <begin position="239"/>
        <end position="259"/>
    </location>
</feature>
<dbReference type="SUPFAM" id="SSF90123">
    <property type="entry name" value="ABC transporter transmembrane region"/>
    <property type="match status" value="1"/>
</dbReference>
<evidence type="ECO:0000313" key="12">
    <source>
        <dbReference type="EMBL" id="RHC96145.1"/>
    </source>
</evidence>
<evidence type="ECO:0000256" key="4">
    <source>
        <dbReference type="ARBA" id="ARBA00022692"/>
    </source>
</evidence>
<dbReference type="PROSITE" id="PS50893">
    <property type="entry name" value="ABC_TRANSPORTER_2"/>
    <property type="match status" value="1"/>
</dbReference>
<dbReference type="Gene3D" id="1.20.1560.10">
    <property type="entry name" value="ABC transporter type 1, transmembrane domain"/>
    <property type="match status" value="1"/>
</dbReference>
<evidence type="ECO:0000256" key="9">
    <source>
        <dbReference type="SAM" id="Phobius"/>
    </source>
</evidence>
<gene>
    <name evidence="12" type="primary">tetA(46)</name>
    <name evidence="12" type="ORF">DW820_03195</name>
    <name evidence="13" type="ORF">DWZ19_02815</name>
</gene>
<feature type="domain" description="ABC transporter" evidence="10">
    <location>
        <begin position="332"/>
        <end position="567"/>
    </location>
</feature>
<feature type="transmembrane region" description="Helical" evidence="9">
    <location>
        <begin position="128"/>
        <end position="147"/>
    </location>
</feature>
<keyword evidence="8 9" id="KW-0472">Membrane</keyword>
<name>A0A414CMA3_STRPA</name>
<feature type="transmembrane region" description="Helical" evidence="9">
    <location>
        <begin position="153"/>
        <end position="175"/>
    </location>
</feature>
<accession>A0A414CMA3</accession>
<dbReference type="InterPro" id="IPR017871">
    <property type="entry name" value="ABC_transporter-like_CS"/>
</dbReference>
<evidence type="ECO:0000313" key="13">
    <source>
        <dbReference type="EMBL" id="RHN27397.1"/>
    </source>
</evidence>
<evidence type="ECO:0000256" key="8">
    <source>
        <dbReference type="ARBA" id="ARBA00023136"/>
    </source>
</evidence>
<dbReference type="PROSITE" id="PS00211">
    <property type="entry name" value="ABC_TRANSPORTER_1"/>
    <property type="match status" value="1"/>
</dbReference>
<keyword evidence="4 9" id="KW-0812">Transmembrane</keyword>
<feature type="transmembrane region" description="Helical" evidence="9">
    <location>
        <begin position="279"/>
        <end position="298"/>
    </location>
</feature>
<dbReference type="FunFam" id="3.40.50.300:FF:000221">
    <property type="entry name" value="Multidrug ABC transporter ATP-binding protein"/>
    <property type="match status" value="1"/>
</dbReference>
<dbReference type="EMBL" id="QSIO01000001">
    <property type="protein sequence ID" value="RHC96145.1"/>
    <property type="molecule type" value="Genomic_DNA"/>
</dbReference>
<keyword evidence="7 9" id="KW-1133">Transmembrane helix</keyword>
<dbReference type="EMBL" id="QRQU01000001">
    <property type="protein sequence ID" value="RHN27397.1"/>
    <property type="molecule type" value="Genomic_DNA"/>
</dbReference>
<evidence type="ECO:0000256" key="6">
    <source>
        <dbReference type="ARBA" id="ARBA00022840"/>
    </source>
</evidence>
<dbReference type="Proteomes" id="UP000285725">
    <property type="component" value="Unassembled WGS sequence"/>
</dbReference>
<dbReference type="GO" id="GO:0015421">
    <property type="term" value="F:ABC-type oligopeptide transporter activity"/>
    <property type="evidence" value="ECO:0007669"/>
    <property type="project" value="TreeGrafter"/>
</dbReference>
<comment type="caution">
    <text evidence="12">The sequence shown here is derived from an EMBL/GenBank/DDBJ whole genome shotgun (WGS) entry which is preliminary data.</text>
</comment>
<feature type="transmembrane region" description="Helical" evidence="9">
    <location>
        <begin position="16"/>
        <end position="34"/>
    </location>
</feature>
<dbReference type="GO" id="GO:0005524">
    <property type="term" value="F:ATP binding"/>
    <property type="evidence" value="ECO:0007669"/>
    <property type="project" value="UniProtKB-KW"/>
</dbReference>
<keyword evidence="2" id="KW-0813">Transport</keyword>
<dbReference type="Proteomes" id="UP000285773">
    <property type="component" value="Unassembled WGS sequence"/>
</dbReference>
<dbReference type="GO" id="GO:0016887">
    <property type="term" value="F:ATP hydrolysis activity"/>
    <property type="evidence" value="ECO:0007669"/>
    <property type="project" value="InterPro"/>
</dbReference>
<reference evidence="14 15" key="1">
    <citation type="submission" date="2018-08" db="EMBL/GenBank/DDBJ databases">
        <title>A genome reference for cultivated species of the human gut microbiota.</title>
        <authorList>
            <person name="Zou Y."/>
            <person name="Xue W."/>
            <person name="Luo G."/>
        </authorList>
    </citation>
    <scope>NUCLEOTIDE SEQUENCE [LARGE SCALE GENOMIC DNA]</scope>
    <source>
        <strain evidence="13 14">AF30-12BH</strain>
        <strain evidence="12 15">AM33-3BH</strain>
    </source>
</reference>
<dbReference type="PROSITE" id="PS50929">
    <property type="entry name" value="ABC_TM1F"/>
    <property type="match status" value="1"/>
</dbReference>
<dbReference type="Gene3D" id="3.40.50.300">
    <property type="entry name" value="P-loop containing nucleotide triphosphate hydrolases"/>
    <property type="match status" value="1"/>
</dbReference>